<gene>
    <name evidence="1" type="ORF">Pr1d_12560</name>
</gene>
<keyword evidence="2" id="KW-1185">Reference proteome</keyword>
<dbReference type="EMBL" id="CP042913">
    <property type="protein sequence ID" value="QEG33985.1"/>
    <property type="molecule type" value="Genomic_DNA"/>
</dbReference>
<dbReference type="AlphaFoldDB" id="A0A5B9Q8W3"/>
<proteinExistence type="predicted"/>
<dbReference type="KEGG" id="bgok:Pr1d_12560"/>
<accession>A0A5B9Q8W3</accession>
<evidence type="ECO:0000313" key="2">
    <source>
        <dbReference type="Proteomes" id="UP000323917"/>
    </source>
</evidence>
<name>A0A5B9Q8W3_9BACT</name>
<sequence>MSRRMACQPASSNDYVRRLVDLSESLSKMPDPRKKIMGMPSTSKLLVASFLLLLLGGCGDSVSPYDYIPVTGSVTYEDGTPIPSGGFVLKFYALDAPEVKNMWPRPAQADIDSNGKFDCVTSYKYGDGLIPGKHRVAFFYATDKDGKLLVPKEYTLAGNSPLTVSTSDLPLAIKVPKP</sequence>
<protein>
    <submittedName>
        <fullName evidence="1">Uncharacterized protein</fullName>
    </submittedName>
</protein>
<reference evidence="1 2" key="1">
    <citation type="submission" date="2019-08" db="EMBL/GenBank/DDBJ databases">
        <title>Deep-cultivation of Planctomycetes and their phenomic and genomic characterization uncovers novel biology.</title>
        <authorList>
            <person name="Wiegand S."/>
            <person name="Jogler M."/>
            <person name="Boedeker C."/>
            <person name="Pinto D."/>
            <person name="Vollmers J."/>
            <person name="Rivas-Marin E."/>
            <person name="Kohn T."/>
            <person name="Peeters S.H."/>
            <person name="Heuer A."/>
            <person name="Rast P."/>
            <person name="Oberbeckmann S."/>
            <person name="Bunk B."/>
            <person name="Jeske O."/>
            <person name="Meyerdierks A."/>
            <person name="Storesund J.E."/>
            <person name="Kallscheuer N."/>
            <person name="Luecker S."/>
            <person name="Lage O.M."/>
            <person name="Pohl T."/>
            <person name="Merkel B.J."/>
            <person name="Hornburger P."/>
            <person name="Mueller R.-W."/>
            <person name="Bruemmer F."/>
            <person name="Labrenz M."/>
            <person name="Spormann A.M."/>
            <person name="Op den Camp H."/>
            <person name="Overmann J."/>
            <person name="Amann R."/>
            <person name="Jetten M.S.M."/>
            <person name="Mascher T."/>
            <person name="Medema M.H."/>
            <person name="Devos D.P."/>
            <person name="Kaster A.-K."/>
            <person name="Ovreas L."/>
            <person name="Rohde M."/>
            <person name="Galperin M.Y."/>
            <person name="Jogler C."/>
        </authorList>
    </citation>
    <scope>NUCLEOTIDE SEQUENCE [LARGE SCALE GENOMIC DNA]</scope>
    <source>
        <strain evidence="1 2">Pr1d</strain>
    </source>
</reference>
<dbReference type="Proteomes" id="UP000323917">
    <property type="component" value="Chromosome"/>
</dbReference>
<evidence type="ECO:0000313" key="1">
    <source>
        <dbReference type="EMBL" id="QEG33985.1"/>
    </source>
</evidence>
<organism evidence="1 2">
    <name type="scientific">Bythopirellula goksoeyrii</name>
    <dbReference type="NCBI Taxonomy" id="1400387"/>
    <lineage>
        <taxon>Bacteria</taxon>
        <taxon>Pseudomonadati</taxon>
        <taxon>Planctomycetota</taxon>
        <taxon>Planctomycetia</taxon>
        <taxon>Pirellulales</taxon>
        <taxon>Lacipirellulaceae</taxon>
        <taxon>Bythopirellula</taxon>
    </lineage>
</organism>